<dbReference type="EMBL" id="BOVK01000031">
    <property type="protein sequence ID" value="GIQ69692.1"/>
    <property type="molecule type" value="Genomic_DNA"/>
</dbReference>
<gene>
    <name evidence="1" type="ORF">XYCOK13_25160</name>
</gene>
<accession>A0A8J4H2D4</accession>
<dbReference type="Proteomes" id="UP000677918">
    <property type="component" value="Unassembled WGS sequence"/>
</dbReference>
<protein>
    <submittedName>
        <fullName evidence="1">Uncharacterized protein</fullName>
    </submittedName>
</protein>
<name>A0A8J4H2D4_9BACL</name>
<reference evidence="1" key="1">
    <citation type="submission" date="2021-04" db="EMBL/GenBank/DDBJ databases">
        <title>Draft genome sequence of Xylanibacillus composti strain K13.</title>
        <authorList>
            <person name="Uke A."/>
            <person name="Chhe C."/>
            <person name="Baramee S."/>
            <person name="Kosugi A."/>
        </authorList>
    </citation>
    <scope>NUCLEOTIDE SEQUENCE</scope>
    <source>
        <strain evidence="1">K13</strain>
    </source>
</reference>
<evidence type="ECO:0000313" key="1">
    <source>
        <dbReference type="EMBL" id="GIQ69692.1"/>
    </source>
</evidence>
<comment type="caution">
    <text evidence="1">The sequence shown here is derived from an EMBL/GenBank/DDBJ whole genome shotgun (WGS) entry which is preliminary data.</text>
</comment>
<organism evidence="1 2">
    <name type="scientific">Xylanibacillus composti</name>
    <dbReference type="NCBI Taxonomy" id="1572762"/>
    <lineage>
        <taxon>Bacteria</taxon>
        <taxon>Bacillati</taxon>
        <taxon>Bacillota</taxon>
        <taxon>Bacilli</taxon>
        <taxon>Bacillales</taxon>
        <taxon>Paenibacillaceae</taxon>
        <taxon>Xylanibacillus</taxon>
    </lineage>
</organism>
<dbReference type="AlphaFoldDB" id="A0A8J4H2D4"/>
<evidence type="ECO:0000313" key="2">
    <source>
        <dbReference type="Proteomes" id="UP000677918"/>
    </source>
</evidence>
<sequence length="39" mass="4591">MHEAGKYPDVCEAMKKPFMEVGVRIVKRYWIPFSLLYSA</sequence>
<keyword evidence="2" id="KW-1185">Reference proteome</keyword>
<proteinExistence type="predicted"/>